<name>A0ACC0PIY8_RHOML</name>
<protein>
    <submittedName>
        <fullName evidence="1">Uncharacterized protein</fullName>
    </submittedName>
</protein>
<dbReference type="EMBL" id="CM046390">
    <property type="protein sequence ID" value="KAI8565480.1"/>
    <property type="molecule type" value="Genomic_DNA"/>
</dbReference>
<accession>A0ACC0PIY8</accession>
<reference evidence="1" key="1">
    <citation type="submission" date="2022-02" db="EMBL/GenBank/DDBJ databases">
        <title>Plant Genome Project.</title>
        <authorList>
            <person name="Zhang R.-G."/>
        </authorList>
    </citation>
    <scope>NUCLEOTIDE SEQUENCE</scope>
    <source>
        <strain evidence="1">AT1</strain>
    </source>
</reference>
<organism evidence="1 2">
    <name type="scientific">Rhododendron molle</name>
    <name type="common">Chinese azalea</name>
    <name type="synonym">Azalea mollis</name>
    <dbReference type="NCBI Taxonomy" id="49168"/>
    <lineage>
        <taxon>Eukaryota</taxon>
        <taxon>Viridiplantae</taxon>
        <taxon>Streptophyta</taxon>
        <taxon>Embryophyta</taxon>
        <taxon>Tracheophyta</taxon>
        <taxon>Spermatophyta</taxon>
        <taxon>Magnoliopsida</taxon>
        <taxon>eudicotyledons</taxon>
        <taxon>Gunneridae</taxon>
        <taxon>Pentapetalae</taxon>
        <taxon>asterids</taxon>
        <taxon>Ericales</taxon>
        <taxon>Ericaceae</taxon>
        <taxon>Ericoideae</taxon>
        <taxon>Rhodoreae</taxon>
        <taxon>Rhododendron</taxon>
    </lineage>
</organism>
<dbReference type="Proteomes" id="UP001062846">
    <property type="component" value="Chromosome 3"/>
</dbReference>
<evidence type="ECO:0000313" key="2">
    <source>
        <dbReference type="Proteomes" id="UP001062846"/>
    </source>
</evidence>
<sequence length="1617" mass="180496">MSSSTTSFPYCSTAHSSPLDFSSLSYLSLSANPFPSPHTPPLPLRIQSPHSSRVVPAPLLLKSRSRTRASPSAMATGTVQEVLPPALDSTSDPPAIFDGTTRLYISYSCPYAQRVWIARNCKGLQDKIKLVPIDLQNRPTWYKEKVYPPNKVPSLEHNNEVKGESLDLLKYIDSTFEGPSLFPSDPAKQQFAEELLSYIDSFNKGVISSFKVEGMNDADAAFDYFETALSKFDDGPFLLAEFSLVDIAYAPFIERFQPFLLDLKKYDITAGRPKLAAWIKEMNKNEAYKQTQCDPKEHVQSYKKRFLVIKYESVIHEFDPYFNYRVTQYLTKNGIYDFWNWFDDRTWYPLGRVIGGTVYPGLTLTAGTMWWILNSLNIPLSVETVCVFTAPVFSAIAAWATFLLTKEVKGTGAGLTAALLLGMVPSYISRSVAGSYDNEAVAIFALIFTFYLYIKTLNTGSLFYATLNALAYFYMVCSWGGYTFIINLIPMHVLLCIVTGRYSSRLYIAYAPLVVLGTLLAALVPVVGFNAVMTSEHFASFLVFIILHVVALVHYIKGILSPKMFKVAVTLVVSVGLVVCCAVIAVLVALIASSPTMGWSGRSLSLLDPTYASKYIPIIASVSEHQPPTWPSYFMDINVLAFLVPAGIVACFLPLSDASSFVVLYIATSVYFSGVMVRLMLVLAPAACITSGIALSAAFEVFTRSIKFQLPELSGSSQIDAGDSSSGTAVIQNETKKIDKKEDSAKERTSRKTEKHEDLSKERPSKKHKKKEKENVEKISVKPQEEKRLLVLPLETSVLGIFLLVLLGAFYVVHCVWAAAEAYSAPSIVLTSQSNDGLHVFDDFREAYAWLSHNTELDDKVASWWDYGYQTTAMANRTVIVDNNTWNNTHIATVGTAMSSPEKAAWEIFNSLDVKYVLVVFGGLIGYPSDDINKFLWMVRIGGGVFPHIKEPDYLPTILKQLLVSTEQGQSIKVDFSNFAPTDSNKINLSSFLKRDGQYRIDSEATPTMLNCLMYKLSYYRFVETDGKAFDRVRRTEIGKKYFKLTHFDEVFTTHHWMVRIYKLKPQKNRIRGKTKKTKAVCSNELGNGSVLSNQLDFCSSMDDIFARLLTLTSYISGRFVRFIEELIYRDINRCSDDVLDIPYGQPSRSSSCRCCSSSSPRPCIGILDKIASDLKKKLPVNSTFEIVERDSNLRGINFIFRGLMLPLFGLRLALRLAMASCKISLCYVRCAQLQICGIISRVRKTLHGSTDDIGWLQDTPGMAPVEDGSARFLELLQHVRLLDSHIYLTCQFIDHKSRVVWLLRNGNHNLPDSFVYLLIPGLFSNHGPLYFVSTKRFFSKMGLACHIAKIHSEASVEHNAWELKQYIEELYWGSGKRVMLLGHSKGGVDAAAALSIYCDDLKDKVAGLALVQSPYGGTPLASDILREGQIADKETRRITELLICKIIKGDIRALEDLTYDKRKEFVTKHKLPDDIPLISFHSEASVGPEVLATMYHIAHAELPWLPFPSFGSSEESTDAQTGRRVPVVIPVSAVMAICALHLKLRYGEKSDGLVTCRDAEVPGSVVVTPDQKLDHVWMVYSSWNKDSTKPDACEMCEALLTLLVEIGNEKGRKGGV</sequence>
<proteinExistence type="predicted"/>
<keyword evidence="2" id="KW-1185">Reference proteome</keyword>
<gene>
    <name evidence="1" type="ORF">RHMOL_Rhmol03G0262300</name>
</gene>
<comment type="caution">
    <text evidence="1">The sequence shown here is derived from an EMBL/GenBank/DDBJ whole genome shotgun (WGS) entry which is preliminary data.</text>
</comment>
<evidence type="ECO:0000313" key="1">
    <source>
        <dbReference type="EMBL" id="KAI8565480.1"/>
    </source>
</evidence>